<feature type="transmembrane region" description="Helical" evidence="6">
    <location>
        <begin position="211"/>
        <end position="231"/>
    </location>
</feature>
<keyword evidence="2 6" id="KW-0812">Transmembrane</keyword>
<evidence type="ECO:0000256" key="4">
    <source>
        <dbReference type="ARBA" id="ARBA00023136"/>
    </source>
</evidence>
<feature type="transmembrane region" description="Helical" evidence="6">
    <location>
        <begin position="313"/>
        <end position="336"/>
    </location>
</feature>
<dbReference type="SUPFAM" id="SSF103473">
    <property type="entry name" value="MFS general substrate transporter"/>
    <property type="match status" value="1"/>
</dbReference>
<protein>
    <submittedName>
        <fullName evidence="8">Major facilitator superfamily domain-containing protein</fullName>
    </submittedName>
</protein>
<dbReference type="PANTHER" id="PTHR23507:SF1">
    <property type="entry name" value="FI18259P1-RELATED"/>
    <property type="match status" value="1"/>
</dbReference>
<feature type="transmembrane region" description="Helical" evidence="6">
    <location>
        <begin position="444"/>
        <end position="467"/>
    </location>
</feature>
<dbReference type="PROSITE" id="PS50850">
    <property type="entry name" value="MFS"/>
    <property type="match status" value="1"/>
</dbReference>
<organism evidence="8 9">
    <name type="scientific">Seiridium cardinale</name>
    <dbReference type="NCBI Taxonomy" id="138064"/>
    <lineage>
        <taxon>Eukaryota</taxon>
        <taxon>Fungi</taxon>
        <taxon>Dikarya</taxon>
        <taxon>Ascomycota</taxon>
        <taxon>Pezizomycotina</taxon>
        <taxon>Sordariomycetes</taxon>
        <taxon>Xylariomycetidae</taxon>
        <taxon>Amphisphaeriales</taxon>
        <taxon>Sporocadaceae</taxon>
        <taxon>Seiridium</taxon>
    </lineage>
</organism>
<comment type="caution">
    <text evidence="8">The sequence shown here is derived from an EMBL/GenBank/DDBJ whole genome shotgun (WGS) entry which is preliminary data.</text>
</comment>
<feature type="domain" description="Major facilitator superfamily (MFS) profile" evidence="7">
    <location>
        <begin position="44"/>
        <end position="508"/>
    </location>
</feature>
<feature type="transmembrane region" description="Helical" evidence="6">
    <location>
        <begin position="115"/>
        <end position="133"/>
    </location>
</feature>
<evidence type="ECO:0000256" key="6">
    <source>
        <dbReference type="SAM" id="Phobius"/>
    </source>
</evidence>
<sequence length="646" mass="71487">MASHNDVIGNEADETSPLLGREEWQPATRSNPASQQQLQKPWRIALVLCLGMFLGTVSSGYAMYPEMQLSEDVMCKKYHLRNPHTNDTSPHDSFPGHWIGFCDVPGVTERVSNLLTLRGALTAVVGMLVAYPFGVLADKIGRRPVYALAAAGQSAAILWSLIVYAGWRVLPLELVLIAPVFQLFGGGMAVGTAVLYAILSDVMPAQSRTAWFFLLAAAAMVGVQVSISLHSELTTHWTPWGALIVSIILGLLNASLMLLIPESLKLDPTEEEILAERITIAEAREAFVRRTAFREHVSEAWSSLGAIIDNRSIALILLMLVILAIMYQELVVLYILNIYNHGFEDRRFPFTVALPISNIASLVMIAIFFPLLTHLLTPSRSGLSYFRRDLLLARISAAFVPVGLLLLGMPNMAVIITGLAISTLSAGLRPLLQSLLTHYVDSGNMARVFALVGALRTVQSFVTNPFFSWLSRESAGLPAFWIGLPFLVLAALGVVVVASVWLIKSEVFVEWIPRDRIDEDAHVSDEEAVLRATLPGPFKWRFWSTDLAIIYTNHTHLHRLCNPQDATDVKRKQVAASPNSTWLDSQIASSSVSNPNPGANGSRQREQWAQEEACILRFFTTNSSLRFFLSRIDYMLSNLQDSRFVY</sequence>
<dbReference type="CDD" id="cd06174">
    <property type="entry name" value="MFS"/>
    <property type="match status" value="1"/>
</dbReference>
<keyword evidence="3 6" id="KW-1133">Transmembrane helix</keyword>
<evidence type="ECO:0000256" key="2">
    <source>
        <dbReference type="ARBA" id="ARBA00022692"/>
    </source>
</evidence>
<feature type="transmembrane region" description="Helical" evidence="6">
    <location>
        <begin position="479"/>
        <end position="503"/>
    </location>
</feature>
<evidence type="ECO:0000256" key="1">
    <source>
        <dbReference type="ARBA" id="ARBA00004141"/>
    </source>
</evidence>
<name>A0ABR2Y9Y8_9PEZI</name>
<dbReference type="Gene3D" id="1.20.1250.20">
    <property type="entry name" value="MFS general substrate transporter like domains"/>
    <property type="match status" value="1"/>
</dbReference>
<dbReference type="PANTHER" id="PTHR23507">
    <property type="entry name" value="ZGC:174356"/>
    <property type="match status" value="1"/>
</dbReference>
<dbReference type="InterPro" id="IPR011701">
    <property type="entry name" value="MFS"/>
</dbReference>
<dbReference type="EMBL" id="JARVKM010000001">
    <property type="protein sequence ID" value="KAK9783902.1"/>
    <property type="molecule type" value="Genomic_DNA"/>
</dbReference>
<dbReference type="InterPro" id="IPR020846">
    <property type="entry name" value="MFS_dom"/>
</dbReference>
<feature type="transmembrane region" description="Helical" evidence="6">
    <location>
        <begin position="237"/>
        <end position="260"/>
    </location>
</feature>
<reference evidence="8 9" key="1">
    <citation type="submission" date="2024-02" db="EMBL/GenBank/DDBJ databases">
        <title>First draft genome assembly of two strains of Seiridium cardinale.</title>
        <authorList>
            <person name="Emiliani G."/>
            <person name="Scali E."/>
        </authorList>
    </citation>
    <scope>NUCLEOTIDE SEQUENCE [LARGE SCALE GENOMIC DNA]</scope>
    <source>
        <strain evidence="8 9">BM-138-000479</strain>
    </source>
</reference>
<keyword evidence="4 6" id="KW-0472">Membrane</keyword>
<proteinExistence type="predicted"/>
<feature type="transmembrane region" description="Helical" evidence="6">
    <location>
        <begin position="413"/>
        <end position="432"/>
    </location>
</feature>
<feature type="transmembrane region" description="Helical" evidence="6">
    <location>
        <begin position="44"/>
        <end position="64"/>
    </location>
</feature>
<keyword evidence="9" id="KW-1185">Reference proteome</keyword>
<feature type="transmembrane region" description="Helical" evidence="6">
    <location>
        <begin position="179"/>
        <end position="199"/>
    </location>
</feature>
<comment type="subcellular location">
    <subcellularLocation>
        <location evidence="1">Membrane</location>
        <topology evidence="1">Multi-pass membrane protein</topology>
    </subcellularLocation>
</comment>
<evidence type="ECO:0000259" key="7">
    <source>
        <dbReference type="PROSITE" id="PS50850"/>
    </source>
</evidence>
<evidence type="ECO:0000256" key="3">
    <source>
        <dbReference type="ARBA" id="ARBA00022989"/>
    </source>
</evidence>
<dbReference type="InterPro" id="IPR036259">
    <property type="entry name" value="MFS_trans_sf"/>
</dbReference>
<feature type="compositionally biased region" description="Polar residues" evidence="5">
    <location>
        <begin position="578"/>
        <end position="602"/>
    </location>
</feature>
<dbReference type="Pfam" id="PF07690">
    <property type="entry name" value="MFS_1"/>
    <property type="match status" value="1"/>
</dbReference>
<evidence type="ECO:0000313" key="8">
    <source>
        <dbReference type="EMBL" id="KAK9783902.1"/>
    </source>
</evidence>
<evidence type="ECO:0000256" key="5">
    <source>
        <dbReference type="SAM" id="MobiDB-lite"/>
    </source>
</evidence>
<feature type="region of interest" description="Disordered" evidence="5">
    <location>
        <begin position="578"/>
        <end position="605"/>
    </location>
</feature>
<accession>A0ABR2Y9Y8</accession>
<feature type="transmembrane region" description="Helical" evidence="6">
    <location>
        <begin position="145"/>
        <end position="167"/>
    </location>
</feature>
<dbReference type="Proteomes" id="UP001465668">
    <property type="component" value="Unassembled WGS sequence"/>
</dbReference>
<evidence type="ECO:0000313" key="9">
    <source>
        <dbReference type="Proteomes" id="UP001465668"/>
    </source>
</evidence>
<feature type="transmembrane region" description="Helical" evidence="6">
    <location>
        <begin position="389"/>
        <end position="407"/>
    </location>
</feature>
<feature type="transmembrane region" description="Helical" evidence="6">
    <location>
        <begin position="356"/>
        <end position="377"/>
    </location>
</feature>
<gene>
    <name evidence="8" type="ORF">SCAR479_00461</name>
</gene>